<dbReference type="Proteomes" id="UP001225646">
    <property type="component" value="Unassembled WGS sequence"/>
</dbReference>
<dbReference type="EMBL" id="JAUSTR010000001">
    <property type="protein sequence ID" value="MDQ0161859.1"/>
    <property type="molecule type" value="Genomic_DNA"/>
</dbReference>
<organism evidence="1 2">
    <name type="scientific">Aeribacillus alveayuensis</name>
    <dbReference type="NCBI Taxonomy" id="279215"/>
    <lineage>
        <taxon>Bacteria</taxon>
        <taxon>Bacillati</taxon>
        <taxon>Bacillota</taxon>
        <taxon>Bacilli</taxon>
        <taxon>Bacillales</taxon>
        <taxon>Bacillaceae</taxon>
        <taxon>Aeribacillus</taxon>
    </lineage>
</organism>
<proteinExistence type="predicted"/>
<protein>
    <recommendedName>
        <fullName evidence="3">YneQ</fullName>
    </recommendedName>
</protein>
<evidence type="ECO:0000313" key="2">
    <source>
        <dbReference type="Proteomes" id="UP001225646"/>
    </source>
</evidence>
<gene>
    <name evidence="1" type="ORF">J2S06_000929</name>
</gene>
<evidence type="ECO:0000313" key="1">
    <source>
        <dbReference type="EMBL" id="MDQ0161859.1"/>
    </source>
</evidence>
<reference evidence="1 2" key="1">
    <citation type="submission" date="2023-07" db="EMBL/GenBank/DDBJ databases">
        <title>Genomic Encyclopedia of Type Strains, Phase IV (KMG-IV): sequencing the most valuable type-strain genomes for metagenomic binning, comparative biology and taxonomic classification.</title>
        <authorList>
            <person name="Goeker M."/>
        </authorList>
    </citation>
    <scope>NUCLEOTIDE SEQUENCE [LARGE SCALE GENOMIC DNA]</scope>
    <source>
        <strain evidence="1 2">DSM 19092</strain>
    </source>
</reference>
<name>A0ABT9VLK5_9BACI</name>
<evidence type="ECO:0008006" key="3">
    <source>
        <dbReference type="Google" id="ProtNLM"/>
    </source>
</evidence>
<keyword evidence="2" id="KW-1185">Reference proteome</keyword>
<accession>A0ABT9VLK5</accession>
<comment type="caution">
    <text evidence="1">The sequence shown here is derived from an EMBL/GenBank/DDBJ whole genome shotgun (WGS) entry which is preliminary data.</text>
</comment>
<sequence>MAFGITRKELMEWKKKVKNGEIAFFTHFWYDPRFPEYHSVTKVGCCHKSRLIQWGKEYGLKEEWIHEHRQYPHFDLLGEYQLKILEKNGFEDHIIRFKLKPQR</sequence>
<dbReference type="RefSeq" id="WP_419151419.1">
    <property type="nucleotide sequence ID" value="NZ_JAUSTR010000001.1"/>
</dbReference>